<dbReference type="PANTHER" id="PTHR21581">
    <property type="entry name" value="D-ALANYL-D-ALANINE CARBOXYPEPTIDASE"/>
    <property type="match status" value="1"/>
</dbReference>
<keyword evidence="16" id="KW-0812">Transmembrane</keyword>
<comment type="similarity">
    <text evidence="3 15">Belongs to the peptidase S11 family.</text>
</comment>
<evidence type="ECO:0000256" key="2">
    <source>
        <dbReference type="ARBA" id="ARBA00004752"/>
    </source>
</evidence>
<evidence type="ECO:0000256" key="8">
    <source>
        <dbReference type="ARBA" id="ARBA00022801"/>
    </source>
</evidence>
<dbReference type="GO" id="GO:0008360">
    <property type="term" value="P:regulation of cell shape"/>
    <property type="evidence" value="ECO:0007669"/>
    <property type="project" value="UniProtKB-KW"/>
</dbReference>
<evidence type="ECO:0000256" key="7">
    <source>
        <dbReference type="ARBA" id="ARBA00022729"/>
    </source>
</evidence>
<protein>
    <recommendedName>
        <fullName evidence="4">serine-type D-Ala-D-Ala carboxypeptidase</fullName>
        <ecNumber evidence="4">3.4.16.4</ecNumber>
    </recommendedName>
</protein>
<keyword evidence="16" id="KW-1133">Transmembrane helix</keyword>
<evidence type="ECO:0000256" key="10">
    <source>
        <dbReference type="ARBA" id="ARBA00022984"/>
    </source>
</evidence>
<keyword evidence="19" id="KW-1185">Reference proteome</keyword>
<reference evidence="18 19" key="1">
    <citation type="submission" date="2017-06" db="EMBL/GenBank/DDBJ databases">
        <title>Draft Genome Sequence of Natranaerobius trueperi halophilic, alkalithermophilic bacteria from soda lakes.</title>
        <authorList>
            <person name="Zhao B."/>
        </authorList>
    </citation>
    <scope>NUCLEOTIDE SEQUENCE [LARGE SCALE GENOMIC DNA]</scope>
    <source>
        <strain evidence="18 19">DSM 18760</strain>
    </source>
</reference>
<feature type="active site" evidence="13">
    <location>
        <position position="122"/>
    </location>
</feature>
<dbReference type="Pfam" id="PF07943">
    <property type="entry name" value="PBP5_C"/>
    <property type="match status" value="1"/>
</dbReference>
<dbReference type="Pfam" id="PF00768">
    <property type="entry name" value="Peptidase_S11"/>
    <property type="match status" value="1"/>
</dbReference>
<evidence type="ECO:0000313" key="18">
    <source>
        <dbReference type="EMBL" id="OWZ83653.1"/>
    </source>
</evidence>
<proteinExistence type="inferred from homology"/>
<dbReference type="SUPFAM" id="SSF69189">
    <property type="entry name" value="Penicillin-binding protein associated domain"/>
    <property type="match status" value="1"/>
</dbReference>
<sequence length="412" mass="46475">MKNSKNFITVIIYFFIIIIFLTTSNSKSFARHQDQPEITSETAVLMEMDSGKVLFDKDKHRKMHPASTTKIMTSLLLMENCSLREIVEVSPKAYGTPGSSMYLGLDDKISVRNLLYGIMVQSANDGAIAAAEHVSGSVEEFANKMNERAKELGAINTSYKNPHGLTEKGHKTSAFDLAVITREALQNPKFRKIAKTNNITIPWPDKEEERMLVSRNQLLNNYEGAIGVKTGYTRAANRTFVAAAERDDMTLIAVLMSATGDVIFEDAKTLLDYGFDNYLNTKLMEKDDILKEVSIINGAQKSPLIVKEDVKLPISKSRTEVKQELELKKSIKAPIEQGKKAGTVKWIADGEELISTSVYFGEDINQAINTRWWFRASLGGIVLMVSYITIEKVKKKKSSKRQKERFKRKYRY</sequence>
<dbReference type="SUPFAM" id="SSF56601">
    <property type="entry name" value="beta-lactamase/transpeptidase-like"/>
    <property type="match status" value="1"/>
</dbReference>
<accession>A0A226BXB1</accession>
<evidence type="ECO:0000256" key="16">
    <source>
        <dbReference type="SAM" id="Phobius"/>
    </source>
</evidence>
<evidence type="ECO:0000256" key="1">
    <source>
        <dbReference type="ARBA" id="ARBA00003217"/>
    </source>
</evidence>
<evidence type="ECO:0000256" key="9">
    <source>
        <dbReference type="ARBA" id="ARBA00022960"/>
    </source>
</evidence>
<keyword evidence="11" id="KW-0961">Cell wall biogenesis/degradation</keyword>
<feature type="domain" description="Peptidase S11 D-Ala-D-Ala carboxypeptidase A C-terminal" evidence="17">
    <location>
        <begin position="278"/>
        <end position="366"/>
    </location>
</feature>
<dbReference type="PANTHER" id="PTHR21581:SF33">
    <property type="entry name" value="D-ALANYL-D-ALANINE CARBOXYPEPTIDASE DACB"/>
    <property type="match status" value="1"/>
</dbReference>
<evidence type="ECO:0000256" key="13">
    <source>
        <dbReference type="PIRSR" id="PIRSR618044-1"/>
    </source>
</evidence>
<keyword evidence="8" id="KW-0378">Hydrolase</keyword>
<dbReference type="InterPro" id="IPR012907">
    <property type="entry name" value="Peptidase_S11_C"/>
</dbReference>
<comment type="catalytic activity">
    <reaction evidence="12">
        <text>Preferential cleavage: (Ac)2-L-Lys-D-Ala-|-D-Ala. Also transpeptidation of peptidyl-alanyl moieties that are N-acyl substituents of D-alanine.</text>
        <dbReference type="EC" id="3.4.16.4"/>
    </reaction>
</comment>
<keyword evidence="16" id="KW-0472">Membrane</keyword>
<dbReference type="SMART" id="SM00936">
    <property type="entry name" value="PBP5_C"/>
    <property type="match status" value="1"/>
</dbReference>
<comment type="caution">
    <text evidence="18">The sequence shown here is derived from an EMBL/GenBank/DDBJ whole genome shotgun (WGS) entry which is preliminary data.</text>
</comment>
<dbReference type="InterPro" id="IPR001967">
    <property type="entry name" value="Peptidase_S11_N"/>
</dbReference>
<evidence type="ECO:0000256" key="11">
    <source>
        <dbReference type="ARBA" id="ARBA00023316"/>
    </source>
</evidence>
<feature type="transmembrane region" description="Helical" evidence="16">
    <location>
        <begin position="372"/>
        <end position="390"/>
    </location>
</feature>
<feature type="active site" description="Proton acceptor" evidence="13">
    <location>
        <position position="70"/>
    </location>
</feature>
<dbReference type="AlphaFoldDB" id="A0A226BXB1"/>
<feature type="active site" description="Proton acceptor" evidence="13">
    <location>
        <position position="67"/>
    </location>
</feature>
<dbReference type="Gene3D" id="3.40.710.10">
    <property type="entry name" value="DD-peptidase/beta-lactamase superfamily"/>
    <property type="match status" value="1"/>
</dbReference>
<dbReference type="InterPro" id="IPR015956">
    <property type="entry name" value="Peniciliin-bd_prot_C_sf"/>
</dbReference>
<keyword evidence="5 18" id="KW-0121">Carboxypeptidase</keyword>
<keyword evidence="9" id="KW-0133">Cell shape</keyword>
<evidence type="ECO:0000256" key="5">
    <source>
        <dbReference type="ARBA" id="ARBA00022645"/>
    </source>
</evidence>
<comment type="pathway">
    <text evidence="2">Cell wall biogenesis; peptidoglycan biosynthesis.</text>
</comment>
<dbReference type="InterPro" id="IPR018044">
    <property type="entry name" value="Peptidase_S11"/>
</dbReference>
<evidence type="ECO:0000259" key="17">
    <source>
        <dbReference type="SMART" id="SM00936"/>
    </source>
</evidence>
<dbReference type="GO" id="GO:0071555">
    <property type="term" value="P:cell wall organization"/>
    <property type="evidence" value="ECO:0007669"/>
    <property type="project" value="UniProtKB-KW"/>
</dbReference>
<evidence type="ECO:0000313" key="19">
    <source>
        <dbReference type="Proteomes" id="UP000214588"/>
    </source>
</evidence>
<dbReference type="GO" id="GO:0009252">
    <property type="term" value="P:peptidoglycan biosynthetic process"/>
    <property type="evidence" value="ECO:0007669"/>
    <property type="project" value="UniProtKB-UniPathway"/>
</dbReference>
<keyword evidence="10" id="KW-0573">Peptidoglycan synthesis</keyword>
<comment type="function">
    <text evidence="1">Removes C-terminal D-alanyl residues from sugar-peptide cell wall precursors.</text>
</comment>
<evidence type="ECO:0000256" key="14">
    <source>
        <dbReference type="PIRSR" id="PIRSR618044-2"/>
    </source>
</evidence>
<dbReference type="InterPro" id="IPR037167">
    <property type="entry name" value="Peptidase_S11_C_sf"/>
</dbReference>
<dbReference type="GO" id="GO:0009002">
    <property type="term" value="F:serine-type D-Ala-D-Ala carboxypeptidase activity"/>
    <property type="evidence" value="ECO:0007669"/>
    <property type="project" value="UniProtKB-EC"/>
</dbReference>
<gene>
    <name evidence="18" type="ORF">CDO51_07480</name>
</gene>
<dbReference type="InterPro" id="IPR012338">
    <property type="entry name" value="Beta-lactam/transpept-like"/>
</dbReference>
<dbReference type="UniPathway" id="UPA00219"/>
<keyword evidence="6" id="KW-0645">Protease</keyword>
<evidence type="ECO:0000256" key="12">
    <source>
        <dbReference type="ARBA" id="ARBA00034000"/>
    </source>
</evidence>
<evidence type="ECO:0000256" key="15">
    <source>
        <dbReference type="RuleBase" id="RU004016"/>
    </source>
</evidence>
<evidence type="ECO:0000256" key="6">
    <source>
        <dbReference type="ARBA" id="ARBA00022670"/>
    </source>
</evidence>
<evidence type="ECO:0000256" key="3">
    <source>
        <dbReference type="ARBA" id="ARBA00007164"/>
    </source>
</evidence>
<feature type="binding site" evidence="14">
    <location>
        <position position="229"/>
    </location>
    <ligand>
        <name>substrate</name>
    </ligand>
</feature>
<evidence type="ECO:0000256" key="4">
    <source>
        <dbReference type="ARBA" id="ARBA00012448"/>
    </source>
</evidence>
<dbReference type="Proteomes" id="UP000214588">
    <property type="component" value="Unassembled WGS sequence"/>
</dbReference>
<dbReference type="GO" id="GO:0006508">
    <property type="term" value="P:proteolysis"/>
    <property type="evidence" value="ECO:0007669"/>
    <property type="project" value="UniProtKB-KW"/>
</dbReference>
<dbReference type="RefSeq" id="WP_089023668.1">
    <property type="nucleotide sequence ID" value="NZ_NIQC01000014.1"/>
</dbReference>
<dbReference type="Gene3D" id="2.60.410.10">
    <property type="entry name" value="D-Ala-D-Ala carboxypeptidase, C-terminal domain"/>
    <property type="match status" value="1"/>
</dbReference>
<name>A0A226BXB1_9FIRM</name>
<dbReference type="EMBL" id="NIQC01000014">
    <property type="protein sequence ID" value="OWZ83653.1"/>
    <property type="molecule type" value="Genomic_DNA"/>
</dbReference>
<keyword evidence="7" id="KW-0732">Signal</keyword>
<dbReference type="EC" id="3.4.16.4" evidence="4"/>
<dbReference type="OrthoDB" id="9791132at2"/>
<dbReference type="PRINTS" id="PR00725">
    <property type="entry name" value="DADACBPTASE1"/>
</dbReference>
<organism evidence="18 19">
    <name type="scientific">Natranaerobius trueperi</name>
    <dbReference type="NCBI Taxonomy" id="759412"/>
    <lineage>
        <taxon>Bacteria</taxon>
        <taxon>Bacillati</taxon>
        <taxon>Bacillota</taxon>
        <taxon>Clostridia</taxon>
        <taxon>Natranaerobiales</taxon>
        <taxon>Natranaerobiaceae</taxon>
        <taxon>Natranaerobius</taxon>
    </lineage>
</organism>